<accession>A0A6H5HHX4</accession>
<organism evidence="1 2">
    <name type="scientific">Nesidiocoris tenuis</name>
    <dbReference type="NCBI Taxonomy" id="355587"/>
    <lineage>
        <taxon>Eukaryota</taxon>
        <taxon>Metazoa</taxon>
        <taxon>Ecdysozoa</taxon>
        <taxon>Arthropoda</taxon>
        <taxon>Hexapoda</taxon>
        <taxon>Insecta</taxon>
        <taxon>Pterygota</taxon>
        <taxon>Neoptera</taxon>
        <taxon>Paraneoptera</taxon>
        <taxon>Hemiptera</taxon>
        <taxon>Heteroptera</taxon>
        <taxon>Panheteroptera</taxon>
        <taxon>Cimicomorpha</taxon>
        <taxon>Miridae</taxon>
        <taxon>Dicyphina</taxon>
        <taxon>Nesidiocoris</taxon>
    </lineage>
</organism>
<protein>
    <submittedName>
        <fullName evidence="1">Uncharacterized protein</fullName>
    </submittedName>
</protein>
<reference evidence="1 2" key="1">
    <citation type="submission" date="2020-02" db="EMBL/GenBank/DDBJ databases">
        <authorList>
            <person name="Ferguson B K."/>
        </authorList>
    </citation>
    <scope>NUCLEOTIDE SEQUENCE [LARGE SCALE GENOMIC DNA]</scope>
</reference>
<dbReference type="Proteomes" id="UP000479000">
    <property type="component" value="Unassembled WGS sequence"/>
</dbReference>
<keyword evidence="2" id="KW-1185">Reference proteome</keyword>
<dbReference type="EMBL" id="CADCXU010026796">
    <property type="protein sequence ID" value="CAB0013505.1"/>
    <property type="molecule type" value="Genomic_DNA"/>
</dbReference>
<evidence type="ECO:0000313" key="2">
    <source>
        <dbReference type="Proteomes" id="UP000479000"/>
    </source>
</evidence>
<name>A0A6H5HHX4_9HEMI</name>
<evidence type="ECO:0000313" key="1">
    <source>
        <dbReference type="EMBL" id="CAB0013505.1"/>
    </source>
</evidence>
<gene>
    <name evidence="1" type="ORF">NTEN_LOCUS18116</name>
</gene>
<sequence>MKGTLFHSGGVHKEIGVGRRRESLPKWNLVAAVMMGVHRSYVNRWYPTVWYSVVYQTSYKSKTCFDDRNSSQHDFSAGINFSKV</sequence>
<dbReference type="AlphaFoldDB" id="A0A6H5HHX4"/>
<proteinExistence type="predicted"/>